<dbReference type="GO" id="GO:0003677">
    <property type="term" value="F:DNA binding"/>
    <property type="evidence" value="ECO:0007669"/>
    <property type="project" value="UniProtKB-KW"/>
</dbReference>
<dbReference type="Pfam" id="PF03466">
    <property type="entry name" value="LysR_substrate"/>
    <property type="match status" value="1"/>
</dbReference>
<dbReference type="Gene3D" id="3.40.190.290">
    <property type="match status" value="1"/>
</dbReference>
<sequence length="300" mass="32981">MSLQYLRVFRHIDEIARCGSIRKAAEALFLTPSALDRRLQDLEAELGTPLFERHARGMRLTSAGEIFLHHVRAQRADFERVRAEIEQLKGLQRGSVSVVASQALVHTVLPQVIQQFNERHPGITFTVTVADHAVVIQALREFQADLGIVYHAPAAADVLPLFTVDQALCAVMAEGHPLAAQPGVSMADCLAYPAALPDRSLGGRIVLDQFFARSSLKPKVAMESNSFEMLRNYVRGTTAVTFQIPLGAPMAEARDGVVARPITDRKLERSTLVVAQLKGRPLPGPAARFVEALREVLVRQ</sequence>
<name>A0A7Y9LLI5_9BURK</name>
<gene>
    <name evidence="6" type="ORF">FHW18_001878</name>
</gene>
<evidence type="ECO:0000256" key="4">
    <source>
        <dbReference type="ARBA" id="ARBA00023163"/>
    </source>
</evidence>
<dbReference type="Gene3D" id="1.10.10.10">
    <property type="entry name" value="Winged helix-like DNA-binding domain superfamily/Winged helix DNA-binding domain"/>
    <property type="match status" value="1"/>
</dbReference>
<feature type="domain" description="HTH lysR-type" evidence="5">
    <location>
        <begin position="1"/>
        <end position="61"/>
    </location>
</feature>
<evidence type="ECO:0000256" key="2">
    <source>
        <dbReference type="ARBA" id="ARBA00023015"/>
    </source>
</evidence>
<evidence type="ECO:0000313" key="7">
    <source>
        <dbReference type="Proteomes" id="UP000542125"/>
    </source>
</evidence>
<evidence type="ECO:0000313" key="6">
    <source>
        <dbReference type="EMBL" id="NYE82607.1"/>
    </source>
</evidence>
<reference evidence="6 7" key="1">
    <citation type="submission" date="2020-07" db="EMBL/GenBank/DDBJ databases">
        <title>Genomic Encyclopedia of Type Strains, Phase IV (KMG-V): Genome sequencing to study the core and pangenomes of soil and plant-associated prokaryotes.</title>
        <authorList>
            <person name="Whitman W."/>
        </authorList>
    </citation>
    <scope>NUCLEOTIDE SEQUENCE [LARGE SCALE GENOMIC DNA]</scope>
    <source>
        <strain evidence="6 7">SAS40</strain>
    </source>
</reference>
<dbReference type="Pfam" id="PF00126">
    <property type="entry name" value="HTH_1"/>
    <property type="match status" value="1"/>
</dbReference>
<proteinExistence type="inferred from homology"/>
<dbReference type="PANTHER" id="PTHR30419:SF8">
    <property type="entry name" value="NITROGEN ASSIMILATION TRANSCRIPTIONAL ACTIVATOR-RELATED"/>
    <property type="match status" value="1"/>
</dbReference>
<evidence type="ECO:0000259" key="5">
    <source>
        <dbReference type="PROSITE" id="PS50931"/>
    </source>
</evidence>
<keyword evidence="2" id="KW-0805">Transcription regulation</keyword>
<keyword evidence="7" id="KW-1185">Reference proteome</keyword>
<dbReference type="SUPFAM" id="SSF46785">
    <property type="entry name" value="Winged helix' DNA-binding domain"/>
    <property type="match status" value="1"/>
</dbReference>
<dbReference type="InterPro" id="IPR000847">
    <property type="entry name" value="LysR_HTH_N"/>
</dbReference>
<dbReference type="InterPro" id="IPR036388">
    <property type="entry name" value="WH-like_DNA-bd_sf"/>
</dbReference>
<dbReference type="GO" id="GO:0005829">
    <property type="term" value="C:cytosol"/>
    <property type="evidence" value="ECO:0007669"/>
    <property type="project" value="TreeGrafter"/>
</dbReference>
<dbReference type="AlphaFoldDB" id="A0A7Y9LLI5"/>
<keyword evidence="4" id="KW-0804">Transcription</keyword>
<dbReference type="PANTHER" id="PTHR30419">
    <property type="entry name" value="HTH-TYPE TRANSCRIPTIONAL REGULATOR YBHD"/>
    <property type="match status" value="1"/>
</dbReference>
<organism evidence="6 7">
    <name type="scientific">Pigmentiphaga litoralis</name>
    <dbReference type="NCBI Taxonomy" id="516702"/>
    <lineage>
        <taxon>Bacteria</taxon>
        <taxon>Pseudomonadati</taxon>
        <taxon>Pseudomonadota</taxon>
        <taxon>Betaproteobacteria</taxon>
        <taxon>Burkholderiales</taxon>
        <taxon>Alcaligenaceae</taxon>
        <taxon>Pigmentiphaga</taxon>
    </lineage>
</organism>
<dbReference type="FunFam" id="1.10.10.10:FF:000001">
    <property type="entry name" value="LysR family transcriptional regulator"/>
    <property type="match status" value="1"/>
</dbReference>
<accession>A0A7Y9LLI5</accession>
<protein>
    <submittedName>
        <fullName evidence="6">DNA-binding transcriptional LysR family regulator</fullName>
    </submittedName>
</protein>
<dbReference type="EMBL" id="JACBYR010000001">
    <property type="protein sequence ID" value="NYE82607.1"/>
    <property type="molecule type" value="Genomic_DNA"/>
</dbReference>
<dbReference type="SUPFAM" id="SSF53850">
    <property type="entry name" value="Periplasmic binding protein-like II"/>
    <property type="match status" value="1"/>
</dbReference>
<keyword evidence="3 6" id="KW-0238">DNA-binding</keyword>
<comment type="caution">
    <text evidence="6">The sequence shown here is derived from an EMBL/GenBank/DDBJ whole genome shotgun (WGS) entry which is preliminary data.</text>
</comment>
<dbReference type="PROSITE" id="PS50931">
    <property type="entry name" value="HTH_LYSR"/>
    <property type="match status" value="1"/>
</dbReference>
<comment type="similarity">
    <text evidence="1">Belongs to the LysR transcriptional regulatory family.</text>
</comment>
<evidence type="ECO:0000256" key="3">
    <source>
        <dbReference type="ARBA" id="ARBA00023125"/>
    </source>
</evidence>
<dbReference type="GO" id="GO:0003700">
    <property type="term" value="F:DNA-binding transcription factor activity"/>
    <property type="evidence" value="ECO:0007669"/>
    <property type="project" value="InterPro"/>
</dbReference>
<dbReference type="Proteomes" id="UP000542125">
    <property type="component" value="Unassembled WGS sequence"/>
</dbReference>
<dbReference type="InterPro" id="IPR036390">
    <property type="entry name" value="WH_DNA-bd_sf"/>
</dbReference>
<dbReference type="RefSeq" id="WP_179585639.1">
    <property type="nucleotide sequence ID" value="NZ_JACBYR010000001.1"/>
</dbReference>
<dbReference type="InterPro" id="IPR005119">
    <property type="entry name" value="LysR_subst-bd"/>
</dbReference>
<dbReference type="InterPro" id="IPR050950">
    <property type="entry name" value="HTH-type_LysR_regulators"/>
</dbReference>
<evidence type="ECO:0000256" key="1">
    <source>
        <dbReference type="ARBA" id="ARBA00009437"/>
    </source>
</evidence>